<sequence length="219" mass="25063">MNEDKLAIKGIIFDMDNTLLRSRIDFQSMKRETYRYLVEAHFLPPGWNLDQHTTSTIITEALSTHIMSPERIREMWDIAKKHEVEGMKGASLEEGVVQLLNELHHQYRLVIITNNAVEAAETALREHHIGALFDLIIGRERMVRIKPSPNGFLNVLEHFNDTTAEEWISVGDAWIDGKASQAAGISFVAYNGDPIKMQQHEVVPIGEISDIRELIRFLY</sequence>
<dbReference type="InterPro" id="IPR006439">
    <property type="entry name" value="HAD-SF_hydro_IA"/>
</dbReference>
<organism evidence="1 2">
    <name type="scientific">Paenibacillus pinisoli</name>
    <dbReference type="NCBI Taxonomy" id="1276110"/>
    <lineage>
        <taxon>Bacteria</taxon>
        <taxon>Bacillati</taxon>
        <taxon>Bacillota</taxon>
        <taxon>Bacilli</taxon>
        <taxon>Bacillales</taxon>
        <taxon>Paenibacillaceae</taxon>
        <taxon>Paenibacillus</taxon>
    </lineage>
</organism>
<proteinExistence type="predicted"/>
<dbReference type="AlphaFoldDB" id="A0A3A6PCI3"/>
<dbReference type="GO" id="GO:0006281">
    <property type="term" value="P:DNA repair"/>
    <property type="evidence" value="ECO:0007669"/>
    <property type="project" value="TreeGrafter"/>
</dbReference>
<reference evidence="1 2" key="1">
    <citation type="submission" date="2018-09" db="EMBL/GenBank/DDBJ databases">
        <title>Paenibacillus aracenensis nov. sp. isolated from a cave in southern Spain.</title>
        <authorList>
            <person name="Jurado V."/>
            <person name="Gutierrez-Patricio S."/>
            <person name="Gonzalez-Pimentel J.L."/>
            <person name="Miller A.Z."/>
            <person name="Laiz L."/>
            <person name="Saiz-Jimenez C."/>
        </authorList>
    </citation>
    <scope>NUCLEOTIDE SEQUENCE [LARGE SCALE GENOMIC DNA]</scope>
    <source>
        <strain evidence="1 2">JCM 19203</strain>
    </source>
</reference>
<dbReference type="InterPro" id="IPR041492">
    <property type="entry name" value="HAD_2"/>
</dbReference>
<protein>
    <submittedName>
        <fullName evidence="1">HAD family hydrolase</fullName>
    </submittedName>
</protein>
<dbReference type="RefSeq" id="WP_120113575.1">
    <property type="nucleotide sequence ID" value="NZ_QXQB01000005.1"/>
</dbReference>
<dbReference type="PANTHER" id="PTHR43434:SF1">
    <property type="entry name" value="PHOSPHOGLYCOLATE PHOSPHATASE"/>
    <property type="match status" value="1"/>
</dbReference>
<keyword evidence="2" id="KW-1185">Reference proteome</keyword>
<dbReference type="Pfam" id="PF13419">
    <property type="entry name" value="HAD_2"/>
    <property type="match status" value="1"/>
</dbReference>
<evidence type="ECO:0000313" key="1">
    <source>
        <dbReference type="EMBL" id="RJX37650.1"/>
    </source>
</evidence>
<name>A0A3A6PCI3_9BACL</name>
<dbReference type="InterPro" id="IPR050155">
    <property type="entry name" value="HAD-like_hydrolase_sf"/>
</dbReference>
<dbReference type="Gene3D" id="3.40.50.1000">
    <property type="entry name" value="HAD superfamily/HAD-like"/>
    <property type="match status" value="1"/>
</dbReference>
<dbReference type="SUPFAM" id="SSF56784">
    <property type="entry name" value="HAD-like"/>
    <property type="match status" value="1"/>
</dbReference>
<evidence type="ECO:0000313" key="2">
    <source>
        <dbReference type="Proteomes" id="UP000267798"/>
    </source>
</evidence>
<dbReference type="SFLD" id="SFLDG01129">
    <property type="entry name" value="C1.5:_HAD__Beta-PGM__Phosphata"/>
    <property type="match status" value="1"/>
</dbReference>
<dbReference type="EMBL" id="QXQB01000005">
    <property type="protein sequence ID" value="RJX37650.1"/>
    <property type="molecule type" value="Genomic_DNA"/>
</dbReference>
<dbReference type="Proteomes" id="UP000267798">
    <property type="component" value="Unassembled WGS sequence"/>
</dbReference>
<comment type="caution">
    <text evidence="1">The sequence shown here is derived from an EMBL/GenBank/DDBJ whole genome shotgun (WGS) entry which is preliminary data.</text>
</comment>
<dbReference type="PANTHER" id="PTHR43434">
    <property type="entry name" value="PHOSPHOGLYCOLATE PHOSPHATASE"/>
    <property type="match status" value="1"/>
</dbReference>
<dbReference type="InterPro" id="IPR023214">
    <property type="entry name" value="HAD_sf"/>
</dbReference>
<dbReference type="NCBIfam" id="TIGR01549">
    <property type="entry name" value="HAD-SF-IA-v1"/>
    <property type="match status" value="1"/>
</dbReference>
<dbReference type="GO" id="GO:0008967">
    <property type="term" value="F:phosphoglycolate phosphatase activity"/>
    <property type="evidence" value="ECO:0007669"/>
    <property type="project" value="TreeGrafter"/>
</dbReference>
<dbReference type="InterPro" id="IPR036412">
    <property type="entry name" value="HAD-like_sf"/>
</dbReference>
<dbReference type="SFLD" id="SFLDS00003">
    <property type="entry name" value="Haloacid_Dehalogenase"/>
    <property type="match status" value="1"/>
</dbReference>
<keyword evidence="1" id="KW-0378">Hydrolase</keyword>
<gene>
    <name evidence="1" type="ORF">D3P09_22005</name>
</gene>
<dbReference type="Gene3D" id="1.10.150.730">
    <property type="match status" value="1"/>
</dbReference>
<accession>A0A3A6PCI3</accession>
<dbReference type="OrthoDB" id="9807630at2"/>